<keyword evidence="6" id="KW-1185">Reference proteome</keyword>
<evidence type="ECO:0000256" key="3">
    <source>
        <dbReference type="RuleBase" id="RU003476"/>
    </source>
</evidence>
<dbReference type="SUPFAM" id="SSF55811">
    <property type="entry name" value="Nudix"/>
    <property type="match status" value="1"/>
</dbReference>
<dbReference type="PRINTS" id="PR00502">
    <property type="entry name" value="NUDIXFAMILY"/>
</dbReference>
<dbReference type="PROSITE" id="PS00893">
    <property type="entry name" value="NUDIX_BOX"/>
    <property type="match status" value="1"/>
</dbReference>
<gene>
    <name evidence="5" type="ORF">SAMN04488498_108220</name>
</gene>
<keyword evidence="2 3" id="KW-0378">Hydrolase</keyword>
<dbReference type="OrthoDB" id="9761969at2"/>
<evidence type="ECO:0000259" key="4">
    <source>
        <dbReference type="PROSITE" id="PS51462"/>
    </source>
</evidence>
<dbReference type="EMBL" id="FOSL01000008">
    <property type="protein sequence ID" value="SFK58725.1"/>
    <property type="molecule type" value="Genomic_DNA"/>
</dbReference>
<dbReference type="AlphaFoldDB" id="A0A1I4AQE8"/>
<dbReference type="InterPro" id="IPR000086">
    <property type="entry name" value="NUDIX_hydrolase_dom"/>
</dbReference>
<dbReference type="GO" id="GO:0016787">
    <property type="term" value="F:hydrolase activity"/>
    <property type="evidence" value="ECO:0007669"/>
    <property type="project" value="UniProtKB-KW"/>
</dbReference>
<protein>
    <submittedName>
        <fullName evidence="5">ADP-ribose pyrophosphatase YjhB, NUDIX family</fullName>
    </submittedName>
</protein>
<dbReference type="PANTHER" id="PTHR43736:SF1">
    <property type="entry name" value="DIHYDRONEOPTERIN TRIPHOSPHATE DIPHOSPHATASE"/>
    <property type="match status" value="1"/>
</dbReference>
<dbReference type="RefSeq" id="WP_149761021.1">
    <property type="nucleotide sequence ID" value="NZ_BSPE01000048.1"/>
</dbReference>
<dbReference type="InterPro" id="IPR015797">
    <property type="entry name" value="NUDIX_hydrolase-like_dom_sf"/>
</dbReference>
<dbReference type="Gene3D" id="3.90.79.10">
    <property type="entry name" value="Nucleoside Triphosphate Pyrophosphohydrolase"/>
    <property type="match status" value="1"/>
</dbReference>
<sequence>MSSLAVPAVSVALVRGDRILLVRRGRAPSLGLYAFPGGRVEAGETIEEAARRELLEETGLTAGELSPHREYLIAREPDGKPVDFRLQVFKGLYRDGEAEAGDDADEAGWFTLADMESLPVIASVLEVARELLTVPDADLRS</sequence>
<dbReference type="InterPro" id="IPR020476">
    <property type="entry name" value="Nudix_hydrolase"/>
</dbReference>
<evidence type="ECO:0000256" key="2">
    <source>
        <dbReference type="ARBA" id="ARBA00022801"/>
    </source>
</evidence>
<dbReference type="Proteomes" id="UP000323300">
    <property type="component" value="Unassembled WGS sequence"/>
</dbReference>
<proteinExistence type="inferred from homology"/>
<accession>A0A1I4AQE8</accession>
<name>A0A1I4AQE8_9HYPH</name>
<reference evidence="5 6" key="1">
    <citation type="submission" date="2016-10" db="EMBL/GenBank/DDBJ databases">
        <authorList>
            <person name="Varghese N."/>
            <person name="Submissions S."/>
        </authorList>
    </citation>
    <scope>NUCLEOTIDE SEQUENCE [LARGE SCALE GENOMIC DNA]</scope>
    <source>
        <strain evidence="5 6">DSM 21822</strain>
    </source>
</reference>
<evidence type="ECO:0000313" key="5">
    <source>
        <dbReference type="EMBL" id="SFK58725.1"/>
    </source>
</evidence>
<dbReference type="InterPro" id="IPR020084">
    <property type="entry name" value="NUDIX_hydrolase_CS"/>
</dbReference>
<dbReference type="PROSITE" id="PS51462">
    <property type="entry name" value="NUDIX"/>
    <property type="match status" value="1"/>
</dbReference>
<comment type="cofactor">
    <cofactor evidence="1">
        <name>Mg(2+)</name>
        <dbReference type="ChEBI" id="CHEBI:18420"/>
    </cofactor>
</comment>
<evidence type="ECO:0000313" key="6">
    <source>
        <dbReference type="Proteomes" id="UP000323300"/>
    </source>
</evidence>
<organism evidence="5 6">
    <name type="scientific">Neomesorhizobium albiziae</name>
    <dbReference type="NCBI Taxonomy" id="335020"/>
    <lineage>
        <taxon>Bacteria</taxon>
        <taxon>Pseudomonadati</taxon>
        <taxon>Pseudomonadota</taxon>
        <taxon>Alphaproteobacteria</taxon>
        <taxon>Hyphomicrobiales</taxon>
        <taxon>Phyllobacteriaceae</taxon>
        <taxon>Neomesorhizobium</taxon>
    </lineage>
</organism>
<dbReference type="Pfam" id="PF00293">
    <property type="entry name" value="NUDIX"/>
    <property type="match status" value="1"/>
</dbReference>
<dbReference type="CDD" id="cd04673">
    <property type="entry name" value="NUDIX_ADPRase"/>
    <property type="match status" value="1"/>
</dbReference>
<dbReference type="PANTHER" id="PTHR43736">
    <property type="entry name" value="ADP-RIBOSE PYROPHOSPHATASE"/>
    <property type="match status" value="1"/>
</dbReference>
<evidence type="ECO:0000256" key="1">
    <source>
        <dbReference type="ARBA" id="ARBA00001946"/>
    </source>
</evidence>
<feature type="domain" description="Nudix hydrolase" evidence="4">
    <location>
        <begin position="4"/>
        <end position="133"/>
    </location>
</feature>
<comment type="similarity">
    <text evidence="3">Belongs to the Nudix hydrolase family.</text>
</comment>